<comment type="caution">
    <text evidence="2">The sequence shown here is derived from an EMBL/GenBank/DDBJ whole genome shotgun (WGS) entry which is preliminary data.</text>
</comment>
<dbReference type="InterPro" id="IPR001830">
    <property type="entry name" value="Glyco_trans_20"/>
</dbReference>
<dbReference type="AlphaFoldDB" id="A0A6B2JP08"/>
<sequence length="467" mass="52210">MTGRLIVVSNRIPMGDVPSGGLVVAIHEALSERGGLWIGAHPDVVDEATEEFADLPSNGYEKKAFRITEEDHQTHYLGYANSVLWPLCHHRADLLAMEPSYFPGYVALNERVARMIARIAEPEDMIWVQDYHFLPLAQALRKEGVTGRIGLFLHIPFPHAGDLDALSERELFLDWFAAFDMVGLQTQADVARCLETFRSAGKGEMMLDGRLKVGKRKFDVLSLPIGIDAERFAEMATEHDGRSLLNLSPREDIIIGVDRLDYSKGLPGRFRGFGRFLDMSEEGDRRVSLLQIAPPTREDVAAYAEIRDELESLSGKINGAHTELDWTPIRYIHRPVPRDTLAALYRVSRIGLVTPLADGMNLVAKEYVAAQDPEDPGVLVLSRTAGAAEQMEEALLINPYDADDIARAIARGLAMPLEERRERHKALLEGVMRDNVSAWCEACLGWLERPRRPTHEDAQQSQAQETT</sequence>
<evidence type="ECO:0000313" key="3">
    <source>
        <dbReference type="Proteomes" id="UP000474757"/>
    </source>
</evidence>
<dbReference type="Pfam" id="PF00982">
    <property type="entry name" value="Glyco_transf_20"/>
    <property type="match status" value="1"/>
</dbReference>
<protein>
    <submittedName>
        <fullName evidence="2">Trehalose-6-phosphate synthase</fullName>
    </submittedName>
</protein>
<comment type="similarity">
    <text evidence="1">Belongs to the glycosyltransferase 20 family.</text>
</comment>
<accession>A0A6B2JP08</accession>
<proteinExistence type="inferred from homology"/>
<reference evidence="2 3" key="1">
    <citation type="submission" date="2020-02" db="EMBL/GenBank/DDBJ databases">
        <title>Pseudoroseicyclus tamarix, sp. nov., isolated from offshore sediment of a Tamarix chinensis forest.</title>
        <authorList>
            <person name="Gai Y."/>
        </authorList>
    </citation>
    <scope>NUCLEOTIDE SEQUENCE [LARGE SCALE GENOMIC DNA]</scope>
    <source>
        <strain evidence="2 3">CLL3-39</strain>
    </source>
</reference>
<dbReference type="Proteomes" id="UP000474757">
    <property type="component" value="Unassembled WGS sequence"/>
</dbReference>
<dbReference type="CDD" id="cd03788">
    <property type="entry name" value="GT20_TPS"/>
    <property type="match status" value="1"/>
</dbReference>
<dbReference type="PANTHER" id="PTHR10788:SF106">
    <property type="entry name" value="BCDNA.GH08860"/>
    <property type="match status" value="1"/>
</dbReference>
<gene>
    <name evidence="2" type="ORF">GZA08_05555</name>
</gene>
<evidence type="ECO:0000313" key="2">
    <source>
        <dbReference type="EMBL" id="NDV00437.1"/>
    </source>
</evidence>
<organism evidence="2 3">
    <name type="scientific">Pseudoroseicyclus tamaricis</name>
    <dbReference type="NCBI Taxonomy" id="2705421"/>
    <lineage>
        <taxon>Bacteria</taxon>
        <taxon>Pseudomonadati</taxon>
        <taxon>Pseudomonadota</taxon>
        <taxon>Alphaproteobacteria</taxon>
        <taxon>Rhodobacterales</taxon>
        <taxon>Paracoccaceae</taxon>
        <taxon>Pseudoroseicyclus</taxon>
    </lineage>
</organism>
<dbReference type="PANTHER" id="PTHR10788">
    <property type="entry name" value="TREHALOSE-6-PHOSPHATE SYNTHASE"/>
    <property type="match status" value="1"/>
</dbReference>
<dbReference type="RefSeq" id="WP_163890755.1">
    <property type="nucleotide sequence ID" value="NZ_JAAFYS010000001.1"/>
</dbReference>
<dbReference type="Gene3D" id="3.40.50.2000">
    <property type="entry name" value="Glycogen Phosphorylase B"/>
    <property type="match status" value="2"/>
</dbReference>
<evidence type="ECO:0000256" key="1">
    <source>
        <dbReference type="ARBA" id="ARBA00008799"/>
    </source>
</evidence>
<dbReference type="EMBL" id="JAAGAB010000001">
    <property type="protein sequence ID" value="NDV00437.1"/>
    <property type="molecule type" value="Genomic_DNA"/>
</dbReference>
<dbReference type="GO" id="GO:0003825">
    <property type="term" value="F:alpha,alpha-trehalose-phosphate synthase (UDP-forming) activity"/>
    <property type="evidence" value="ECO:0007669"/>
    <property type="project" value="TreeGrafter"/>
</dbReference>
<dbReference type="GO" id="GO:0005992">
    <property type="term" value="P:trehalose biosynthetic process"/>
    <property type="evidence" value="ECO:0007669"/>
    <property type="project" value="InterPro"/>
</dbReference>
<keyword evidence="3" id="KW-1185">Reference proteome</keyword>
<name>A0A6B2JP08_9RHOB</name>
<dbReference type="SUPFAM" id="SSF53756">
    <property type="entry name" value="UDP-Glycosyltransferase/glycogen phosphorylase"/>
    <property type="match status" value="1"/>
</dbReference>